<reference evidence="2" key="1">
    <citation type="submission" date="2018-03" db="EMBL/GenBank/DDBJ databases">
        <authorList>
            <person name="Guldener U."/>
        </authorList>
    </citation>
    <scope>NUCLEOTIDE SEQUENCE</scope>
</reference>
<evidence type="ECO:0000313" key="3">
    <source>
        <dbReference type="Proteomes" id="UP001187734"/>
    </source>
</evidence>
<gene>
    <name evidence="2" type="ORF">FTOL_08074</name>
</gene>
<evidence type="ECO:0000256" key="1">
    <source>
        <dbReference type="SAM" id="MobiDB-lite"/>
    </source>
</evidence>
<comment type="caution">
    <text evidence="2">The sequence shown here is derived from an EMBL/GenBank/DDBJ whole genome shotgun (WGS) entry which is preliminary data.</text>
</comment>
<feature type="compositionally biased region" description="Acidic residues" evidence="1">
    <location>
        <begin position="40"/>
        <end position="50"/>
    </location>
</feature>
<keyword evidence="3" id="KW-1185">Reference proteome</keyword>
<accession>A0AAE8MCZ4</accession>
<evidence type="ECO:0000313" key="2">
    <source>
        <dbReference type="EMBL" id="SPJ79683.1"/>
    </source>
</evidence>
<dbReference type="Proteomes" id="UP001187734">
    <property type="component" value="Unassembled WGS sequence"/>
</dbReference>
<feature type="region of interest" description="Disordered" evidence="1">
    <location>
        <begin position="1"/>
        <end position="75"/>
    </location>
</feature>
<organism evidence="2 3">
    <name type="scientific">Fusarium torulosum</name>
    <dbReference type="NCBI Taxonomy" id="33205"/>
    <lineage>
        <taxon>Eukaryota</taxon>
        <taxon>Fungi</taxon>
        <taxon>Dikarya</taxon>
        <taxon>Ascomycota</taxon>
        <taxon>Pezizomycotina</taxon>
        <taxon>Sordariomycetes</taxon>
        <taxon>Hypocreomycetidae</taxon>
        <taxon>Hypocreales</taxon>
        <taxon>Nectriaceae</taxon>
        <taxon>Fusarium</taxon>
    </lineage>
</organism>
<protein>
    <submittedName>
        <fullName evidence="2">Uncharacterized protein</fullName>
    </submittedName>
</protein>
<proteinExistence type="predicted"/>
<feature type="compositionally biased region" description="Basic and acidic residues" evidence="1">
    <location>
        <begin position="26"/>
        <end position="39"/>
    </location>
</feature>
<dbReference type="EMBL" id="ONZP01000275">
    <property type="protein sequence ID" value="SPJ79683.1"/>
    <property type="molecule type" value="Genomic_DNA"/>
</dbReference>
<name>A0AAE8MCZ4_9HYPO</name>
<dbReference type="AlphaFoldDB" id="A0AAE8MCZ4"/>
<sequence length="236" mass="26542">MSNRFPDWFMAMKSPSQSSTSDIEDEPKTDPKTEPKTELEVELEDESEAELEAREDHNSKSSTSTPPAVEESPGQISDKLRCAVDLVDSCCLEASTGYIQEFMTAFENRDEKDHNTELGRRCYQIYKEKKATNSLRTNTGTICHILQIQASSIALLMASTLVVDSRIQKLCIVAKRIETAQEVFKSPKVDNEDSRLRAVFVSGILYCQLLHREDKAGYIHGVAKRFHKGQFDITGA</sequence>